<dbReference type="SMART" id="SM00220">
    <property type="entry name" value="S_TKc"/>
    <property type="match status" value="1"/>
</dbReference>
<feature type="domain" description="Cyclic nucleotide-binding" evidence="12">
    <location>
        <begin position="492"/>
        <end position="609"/>
    </location>
</feature>
<comment type="cofactor">
    <cofactor evidence="1">
        <name>Mg(2+)</name>
        <dbReference type="ChEBI" id="CHEBI:18420"/>
    </cofactor>
</comment>
<dbReference type="PROSITE" id="PS00108">
    <property type="entry name" value="PROTEIN_KINASE_ST"/>
    <property type="match status" value="1"/>
</dbReference>
<evidence type="ECO:0000256" key="6">
    <source>
        <dbReference type="ARBA" id="ARBA00022777"/>
    </source>
</evidence>
<evidence type="ECO:0000256" key="5">
    <source>
        <dbReference type="ARBA" id="ARBA00022741"/>
    </source>
</evidence>
<feature type="domain" description="EF-hand" evidence="13">
    <location>
        <begin position="617"/>
        <end position="635"/>
    </location>
</feature>
<feature type="domain" description="Protein kinase" evidence="11">
    <location>
        <begin position="100"/>
        <end position="375"/>
    </location>
</feature>
<dbReference type="Gene3D" id="1.10.510.10">
    <property type="entry name" value="Transferase(Phosphotransferase) domain 1"/>
    <property type="match status" value="1"/>
</dbReference>
<dbReference type="InterPro" id="IPR002048">
    <property type="entry name" value="EF_hand_dom"/>
</dbReference>
<keyword evidence="4 14" id="KW-0808">Transferase</keyword>
<dbReference type="EMBL" id="JATAAI010000035">
    <property type="protein sequence ID" value="KAK1735112.1"/>
    <property type="molecule type" value="Genomic_DNA"/>
</dbReference>
<evidence type="ECO:0000256" key="2">
    <source>
        <dbReference type="ARBA" id="ARBA00022527"/>
    </source>
</evidence>
<dbReference type="PROSITE" id="PS50011">
    <property type="entry name" value="PROTEIN_KINASE_DOM"/>
    <property type="match status" value="1"/>
</dbReference>
<dbReference type="InterPro" id="IPR018490">
    <property type="entry name" value="cNMP-bd_dom_sf"/>
</dbReference>
<dbReference type="CDD" id="cd00038">
    <property type="entry name" value="CAP_ED"/>
    <property type="match status" value="1"/>
</dbReference>
<organism evidence="14 15">
    <name type="scientific">Skeletonema marinoi</name>
    <dbReference type="NCBI Taxonomy" id="267567"/>
    <lineage>
        <taxon>Eukaryota</taxon>
        <taxon>Sar</taxon>
        <taxon>Stramenopiles</taxon>
        <taxon>Ochrophyta</taxon>
        <taxon>Bacillariophyta</taxon>
        <taxon>Coscinodiscophyceae</taxon>
        <taxon>Thalassiosirophycidae</taxon>
        <taxon>Thalassiosirales</taxon>
        <taxon>Skeletonemataceae</taxon>
        <taxon>Skeletonema</taxon>
        <taxon>Skeletonema marinoi-dohrnii complex</taxon>
    </lineage>
</organism>
<evidence type="ECO:0000256" key="9">
    <source>
        <dbReference type="ARBA" id="ARBA00024334"/>
    </source>
</evidence>
<keyword evidence="6 14" id="KW-0418">Kinase</keyword>
<dbReference type="InterPro" id="IPR050205">
    <property type="entry name" value="CDPK_Ser/Thr_kinases"/>
</dbReference>
<evidence type="ECO:0000256" key="1">
    <source>
        <dbReference type="ARBA" id="ARBA00001946"/>
    </source>
</evidence>
<dbReference type="InterPro" id="IPR008271">
    <property type="entry name" value="Ser/Thr_kinase_AS"/>
</dbReference>
<dbReference type="PROSITE" id="PS00107">
    <property type="entry name" value="PROTEIN_KINASE_ATP"/>
    <property type="match status" value="1"/>
</dbReference>
<name>A0AAD8XX68_9STRA</name>
<feature type="binding site" evidence="10">
    <location>
        <position position="129"/>
    </location>
    <ligand>
        <name>ATP</name>
        <dbReference type="ChEBI" id="CHEBI:30616"/>
    </ligand>
</feature>
<dbReference type="AlphaFoldDB" id="A0AAD8XX68"/>
<dbReference type="Gene3D" id="2.60.120.10">
    <property type="entry name" value="Jelly Rolls"/>
    <property type="match status" value="1"/>
</dbReference>
<dbReference type="SUPFAM" id="SSF56112">
    <property type="entry name" value="Protein kinase-like (PK-like)"/>
    <property type="match status" value="1"/>
</dbReference>
<accession>A0AAD8XX68</accession>
<dbReference type="SUPFAM" id="SSF51206">
    <property type="entry name" value="cAMP-binding domain-like"/>
    <property type="match status" value="1"/>
</dbReference>
<keyword evidence="7 10" id="KW-0067">ATP-binding</keyword>
<evidence type="ECO:0000256" key="10">
    <source>
        <dbReference type="PROSITE-ProRule" id="PRU10141"/>
    </source>
</evidence>
<evidence type="ECO:0000256" key="7">
    <source>
        <dbReference type="ARBA" id="ARBA00022840"/>
    </source>
</evidence>
<dbReference type="GO" id="GO:0005509">
    <property type="term" value="F:calcium ion binding"/>
    <property type="evidence" value="ECO:0007669"/>
    <property type="project" value="InterPro"/>
</dbReference>
<dbReference type="InterPro" id="IPR014710">
    <property type="entry name" value="RmlC-like_jellyroll"/>
</dbReference>
<reference evidence="14" key="1">
    <citation type="submission" date="2023-06" db="EMBL/GenBank/DDBJ databases">
        <title>Survivors Of The Sea: Transcriptome response of Skeletonema marinoi to long-term dormancy.</title>
        <authorList>
            <person name="Pinder M.I.M."/>
            <person name="Kourtchenko O."/>
            <person name="Robertson E.K."/>
            <person name="Larsson T."/>
            <person name="Maumus F."/>
            <person name="Osuna-Cruz C.M."/>
            <person name="Vancaester E."/>
            <person name="Stenow R."/>
            <person name="Vandepoele K."/>
            <person name="Ploug H."/>
            <person name="Bruchert V."/>
            <person name="Godhe A."/>
            <person name="Topel M."/>
        </authorList>
    </citation>
    <scope>NUCLEOTIDE SEQUENCE</scope>
    <source>
        <strain evidence="14">R05AC</strain>
    </source>
</reference>
<dbReference type="GO" id="GO:0030553">
    <property type="term" value="F:cGMP binding"/>
    <property type="evidence" value="ECO:0007669"/>
    <property type="project" value="UniProtKB-KW"/>
</dbReference>
<dbReference type="GO" id="GO:0004674">
    <property type="term" value="F:protein serine/threonine kinase activity"/>
    <property type="evidence" value="ECO:0007669"/>
    <property type="project" value="UniProtKB-KW"/>
</dbReference>
<keyword evidence="5 10" id="KW-0547">Nucleotide-binding</keyword>
<dbReference type="InterPro" id="IPR011009">
    <property type="entry name" value="Kinase-like_dom_sf"/>
</dbReference>
<protein>
    <submittedName>
        <fullName evidence="14">Serine/threonine-protein kinase</fullName>
        <ecNumber evidence="14">2.7.11.-</ecNumber>
    </submittedName>
</protein>
<dbReference type="SMART" id="SM00100">
    <property type="entry name" value="cNMP"/>
    <property type="match status" value="1"/>
</dbReference>
<dbReference type="Pfam" id="PF00027">
    <property type="entry name" value="cNMP_binding"/>
    <property type="match status" value="1"/>
</dbReference>
<comment type="similarity">
    <text evidence="9">Belongs to the protein kinase superfamily. Ser/Thr protein kinase family. CDPK subfamily.</text>
</comment>
<dbReference type="InterPro" id="IPR011992">
    <property type="entry name" value="EF-hand-dom_pair"/>
</dbReference>
<evidence type="ECO:0000313" key="14">
    <source>
        <dbReference type="EMBL" id="KAK1735112.1"/>
    </source>
</evidence>
<evidence type="ECO:0000256" key="8">
    <source>
        <dbReference type="ARBA" id="ARBA00022992"/>
    </source>
</evidence>
<dbReference type="InterPro" id="IPR000595">
    <property type="entry name" value="cNMP-bd_dom"/>
</dbReference>
<evidence type="ECO:0000256" key="4">
    <source>
        <dbReference type="ARBA" id="ARBA00022679"/>
    </source>
</evidence>
<sequence>MVVARALGRSSFRPRRCSHVISRHAAVRASVNCSEGKLWLEFASVAAVAMLNVQDDNEGNTIGNTTRCDDFNADYSLLHRYSKEKNDKNNQKIMHTKYNIDWSNVLGEGAYGKVYLARVADTGEQVALKKISKRYTNSSVETAALWRVFDTGGHPNISGLRDMYEDQSFFYVILDLARGGELFDHLIKDGSYSEKDASRLISEILSALAFLHNIGVTHADLKPENILLCDSRRGGETVKIIDFGCAIVDKRGDIDSPFQFRQVNNPTRSLGTRAYWAPECFGKQGKKTDAMDMWAVGVVLFIMLCGVHPFDLKGIKTDKEIEAKIKKNSNAPIHLATHLSPSARDFMKQLMEPNPDERLTAITALILCLQQHPWIRGVTPTSKVIDGSDTKLEMYQDLKQSLATGIFAALVDSDKLKDEENETDTDINSSADPSSLTHLLKRAFDLFDATGKGFVTNTDIGRVMAKVTGSQLSQEDEKDLLTAVNRSSSHKSSNGLSLSDFSQFFSRLSHEHYKEGDYLYHPGDAADAMYFINSGKIKILTKKGHLLSILRHGDFFGEGALIEDRHERIAAARWATPVDVIKVPREDFNKYLSSSPETKLSIKNRWRKRAITQAKKLPQEDVKEYFNSLDLDDDG</sequence>
<dbReference type="PANTHER" id="PTHR24349">
    <property type="entry name" value="SERINE/THREONINE-PROTEIN KINASE"/>
    <property type="match status" value="1"/>
</dbReference>
<dbReference type="EC" id="2.7.11.-" evidence="14"/>
<dbReference type="InterPro" id="IPR000719">
    <property type="entry name" value="Prot_kinase_dom"/>
</dbReference>
<keyword evidence="15" id="KW-1185">Reference proteome</keyword>
<evidence type="ECO:0000259" key="12">
    <source>
        <dbReference type="PROSITE" id="PS50042"/>
    </source>
</evidence>
<keyword evidence="2" id="KW-0723">Serine/threonine-protein kinase</keyword>
<evidence type="ECO:0000313" key="15">
    <source>
        <dbReference type="Proteomes" id="UP001224775"/>
    </source>
</evidence>
<evidence type="ECO:0000259" key="13">
    <source>
        <dbReference type="PROSITE" id="PS50222"/>
    </source>
</evidence>
<dbReference type="InterPro" id="IPR017441">
    <property type="entry name" value="Protein_kinase_ATP_BS"/>
</dbReference>
<keyword evidence="8" id="KW-0142">cGMP-binding</keyword>
<proteinExistence type="inferred from homology"/>
<gene>
    <name evidence="14" type="ORF">QTG54_014178</name>
</gene>
<evidence type="ECO:0000259" key="11">
    <source>
        <dbReference type="PROSITE" id="PS50011"/>
    </source>
</evidence>
<feature type="domain" description="EF-hand" evidence="13">
    <location>
        <begin position="435"/>
        <end position="470"/>
    </location>
</feature>
<dbReference type="Proteomes" id="UP001224775">
    <property type="component" value="Unassembled WGS sequence"/>
</dbReference>
<keyword evidence="3" id="KW-0140">cGMP</keyword>
<dbReference type="PROSITE" id="PS50042">
    <property type="entry name" value="CNMP_BINDING_3"/>
    <property type="match status" value="1"/>
</dbReference>
<dbReference type="GO" id="GO:0005524">
    <property type="term" value="F:ATP binding"/>
    <property type="evidence" value="ECO:0007669"/>
    <property type="project" value="UniProtKB-UniRule"/>
</dbReference>
<dbReference type="PROSITE" id="PS50222">
    <property type="entry name" value="EF_HAND_2"/>
    <property type="match status" value="2"/>
</dbReference>
<dbReference type="Pfam" id="PF00069">
    <property type="entry name" value="Pkinase"/>
    <property type="match status" value="1"/>
</dbReference>
<dbReference type="Gene3D" id="1.10.238.10">
    <property type="entry name" value="EF-hand"/>
    <property type="match status" value="1"/>
</dbReference>
<comment type="caution">
    <text evidence="14">The sequence shown here is derived from an EMBL/GenBank/DDBJ whole genome shotgun (WGS) entry which is preliminary data.</text>
</comment>
<evidence type="ECO:0000256" key="3">
    <source>
        <dbReference type="ARBA" id="ARBA00022535"/>
    </source>
</evidence>
<dbReference type="SUPFAM" id="SSF47473">
    <property type="entry name" value="EF-hand"/>
    <property type="match status" value="1"/>
</dbReference>